<organism evidence="12 13">
    <name type="scientific">Paramuricea clavata</name>
    <name type="common">Red gorgonian</name>
    <name type="synonym">Violescent sea-whip</name>
    <dbReference type="NCBI Taxonomy" id="317549"/>
    <lineage>
        <taxon>Eukaryota</taxon>
        <taxon>Metazoa</taxon>
        <taxon>Cnidaria</taxon>
        <taxon>Anthozoa</taxon>
        <taxon>Octocorallia</taxon>
        <taxon>Malacalcyonacea</taxon>
        <taxon>Plexauridae</taxon>
        <taxon>Paramuricea</taxon>
    </lineage>
</organism>
<sequence>MANETARNINWTYAQAKRKCSEKHSCFVEIETQEHIALSPYYIGRIKHGVQEQIEHKIQRWKFLDEYGGIIVAYDNIKVLQRSAEIYDESPLLHFDIKVNYIIFKPEIGKKLFGVVNKTSSSHVGCLVHERFNASLAKPRLCKNSWVGSNLEIGNEFVFRVLDLRTVAGVLSIAGHIKEKDMKYVKSGNSRSTEDHRLSLDQSEGSAEDSENKKNKSLKTNHEETVLDINENSCKKEKKKRKKHDVQSQNNSTSESGANKNDSSVKKHKRKKLDIG</sequence>
<dbReference type="OrthoDB" id="10250504at2759"/>
<evidence type="ECO:0000259" key="11">
    <source>
        <dbReference type="Pfam" id="PF17875"/>
    </source>
</evidence>
<dbReference type="Proteomes" id="UP001152795">
    <property type="component" value="Unassembled WGS sequence"/>
</dbReference>
<comment type="similarity">
    <text evidence="2">Belongs to the eukaryotic RPA43 RNA polymerase subunit family.</text>
</comment>
<keyword evidence="5" id="KW-0804">Transcription</keyword>
<keyword evidence="6" id="KW-0539">Nucleus</keyword>
<feature type="domain" description="RPA43 OB" evidence="11">
    <location>
        <begin position="106"/>
        <end position="236"/>
    </location>
</feature>
<evidence type="ECO:0000256" key="7">
    <source>
        <dbReference type="ARBA" id="ARBA00073455"/>
    </source>
</evidence>
<keyword evidence="4" id="KW-0597">Phosphoprotein</keyword>
<feature type="region of interest" description="Disordered" evidence="10">
    <location>
        <begin position="184"/>
        <end position="276"/>
    </location>
</feature>
<protein>
    <recommendedName>
        <fullName evidence="7">DNA-directed RNA polymerase I subunit RPA43</fullName>
    </recommendedName>
    <alternativeName>
        <fullName evidence="9">DNA-directed RNA polymerase I subunit F</fullName>
    </alternativeName>
    <alternativeName>
        <fullName evidence="8">Twist neighbor protein</fullName>
    </alternativeName>
</protein>
<feature type="compositionally biased region" description="Polar residues" evidence="10">
    <location>
        <begin position="247"/>
        <end position="262"/>
    </location>
</feature>
<name>A0A6S7IDJ7_PARCT</name>
<dbReference type="InterPro" id="IPR041178">
    <property type="entry name" value="RPA43_OB"/>
</dbReference>
<evidence type="ECO:0000256" key="2">
    <source>
        <dbReference type="ARBA" id="ARBA00005930"/>
    </source>
</evidence>
<evidence type="ECO:0000256" key="5">
    <source>
        <dbReference type="ARBA" id="ARBA00023163"/>
    </source>
</evidence>
<feature type="compositionally biased region" description="Basic residues" evidence="10">
    <location>
        <begin position="266"/>
        <end position="276"/>
    </location>
</feature>
<dbReference type="FunFam" id="3.30.1490.120:FF:000003">
    <property type="entry name" value="DNA-directed RNA polymerase I subunit RPA43"/>
    <property type="match status" value="1"/>
</dbReference>
<dbReference type="Gene3D" id="3.30.1490.120">
    <property type="entry name" value="RNA polymerase Rpb7-like, N-terminal domain"/>
    <property type="match status" value="1"/>
</dbReference>
<feature type="compositionally biased region" description="Basic and acidic residues" evidence="10">
    <location>
        <begin position="210"/>
        <end position="225"/>
    </location>
</feature>
<evidence type="ECO:0000256" key="8">
    <source>
        <dbReference type="ARBA" id="ARBA00080323"/>
    </source>
</evidence>
<dbReference type="PANTHER" id="PTHR12709">
    <property type="entry name" value="DNA-DIRECTED RNA POLYMERASE II, III"/>
    <property type="match status" value="1"/>
</dbReference>
<reference evidence="12" key="1">
    <citation type="submission" date="2020-04" db="EMBL/GenBank/DDBJ databases">
        <authorList>
            <person name="Alioto T."/>
            <person name="Alioto T."/>
            <person name="Gomez Garrido J."/>
        </authorList>
    </citation>
    <scope>NUCLEOTIDE SEQUENCE</scope>
    <source>
        <strain evidence="12">A484AB</strain>
    </source>
</reference>
<evidence type="ECO:0000256" key="4">
    <source>
        <dbReference type="ARBA" id="ARBA00022553"/>
    </source>
</evidence>
<keyword evidence="3 12" id="KW-0240">DNA-directed RNA polymerase</keyword>
<accession>A0A6S7IDJ7</accession>
<dbReference type="GO" id="GO:0005736">
    <property type="term" value="C:RNA polymerase I complex"/>
    <property type="evidence" value="ECO:0007669"/>
    <property type="project" value="TreeGrafter"/>
</dbReference>
<dbReference type="AlphaFoldDB" id="A0A6S7IDJ7"/>
<dbReference type="GO" id="GO:0006362">
    <property type="term" value="P:transcription elongation by RNA polymerase I"/>
    <property type="evidence" value="ECO:0007669"/>
    <property type="project" value="TreeGrafter"/>
</dbReference>
<comment type="subcellular location">
    <subcellularLocation>
        <location evidence="1">Nucleus</location>
        <location evidence="1">Nucleolus</location>
    </subcellularLocation>
</comment>
<proteinExistence type="inferred from homology"/>
<dbReference type="Pfam" id="PF17875">
    <property type="entry name" value="RPA43_OB"/>
    <property type="match status" value="1"/>
</dbReference>
<dbReference type="GO" id="GO:0006352">
    <property type="term" value="P:DNA-templated transcription initiation"/>
    <property type="evidence" value="ECO:0007669"/>
    <property type="project" value="InterPro"/>
</dbReference>
<gene>
    <name evidence="12" type="ORF">PACLA_8A045873</name>
</gene>
<dbReference type="InterPro" id="IPR036898">
    <property type="entry name" value="RNA_pol_Rpb7-like_N_sf"/>
</dbReference>
<dbReference type="EMBL" id="CACRXK020009317">
    <property type="protein sequence ID" value="CAB4016924.1"/>
    <property type="molecule type" value="Genomic_DNA"/>
</dbReference>
<evidence type="ECO:0000256" key="6">
    <source>
        <dbReference type="ARBA" id="ARBA00023242"/>
    </source>
</evidence>
<evidence type="ECO:0000256" key="9">
    <source>
        <dbReference type="ARBA" id="ARBA00083123"/>
    </source>
</evidence>
<dbReference type="Gene3D" id="2.40.50.1060">
    <property type="match status" value="1"/>
</dbReference>
<comment type="caution">
    <text evidence="12">The sequence shown here is derived from an EMBL/GenBank/DDBJ whole genome shotgun (WGS) entry which is preliminary data.</text>
</comment>
<keyword evidence="13" id="KW-1185">Reference proteome</keyword>
<evidence type="ECO:0000313" key="13">
    <source>
        <dbReference type="Proteomes" id="UP001152795"/>
    </source>
</evidence>
<dbReference type="PANTHER" id="PTHR12709:SF5">
    <property type="entry name" value="DNA-DIRECTED RNA POLYMERASE I SUBUNIT RPA43"/>
    <property type="match status" value="1"/>
</dbReference>
<dbReference type="InterPro" id="IPR045113">
    <property type="entry name" value="Rpb7-like"/>
</dbReference>
<evidence type="ECO:0000256" key="10">
    <source>
        <dbReference type="SAM" id="MobiDB-lite"/>
    </source>
</evidence>
<evidence type="ECO:0000256" key="3">
    <source>
        <dbReference type="ARBA" id="ARBA00022478"/>
    </source>
</evidence>
<evidence type="ECO:0000313" key="12">
    <source>
        <dbReference type="EMBL" id="CAB4016924.1"/>
    </source>
</evidence>
<evidence type="ECO:0000256" key="1">
    <source>
        <dbReference type="ARBA" id="ARBA00004604"/>
    </source>
</evidence>